<dbReference type="GO" id="GO:0019305">
    <property type="term" value="P:dTDP-rhamnose biosynthetic process"/>
    <property type="evidence" value="ECO:0007669"/>
    <property type="project" value="UniProtKB-UniPathway"/>
</dbReference>
<name>A0A1H3LG50_9FIRM</name>
<dbReference type="GO" id="GO:0008831">
    <property type="term" value="F:dTDP-4-dehydrorhamnose reductase activity"/>
    <property type="evidence" value="ECO:0007669"/>
    <property type="project" value="UniProtKB-EC"/>
</dbReference>
<organism evidence="4 5">
    <name type="scientific">Lachnobacterium bovis DSM 14045</name>
    <dbReference type="NCBI Taxonomy" id="1122142"/>
    <lineage>
        <taxon>Bacteria</taxon>
        <taxon>Bacillati</taxon>
        <taxon>Bacillota</taxon>
        <taxon>Clostridia</taxon>
        <taxon>Lachnospirales</taxon>
        <taxon>Lachnospiraceae</taxon>
        <taxon>Lachnobacterium</taxon>
    </lineage>
</organism>
<keyword evidence="2" id="KW-0560">Oxidoreductase</keyword>
<proteinExistence type="inferred from homology"/>
<keyword evidence="2" id="KW-0521">NADP</keyword>
<evidence type="ECO:0000256" key="2">
    <source>
        <dbReference type="RuleBase" id="RU364082"/>
    </source>
</evidence>
<dbReference type="RefSeq" id="WP_074718557.1">
    <property type="nucleotide sequence ID" value="NZ_FNPG01000025.1"/>
</dbReference>
<dbReference type="Gene3D" id="3.40.50.720">
    <property type="entry name" value="NAD(P)-binding Rossmann-like Domain"/>
    <property type="match status" value="1"/>
</dbReference>
<dbReference type="Proteomes" id="UP000183918">
    <property type="component" value="Unassembled WGS sequence"/>
</dbReference>
<dbReference type="InterPro" id="IPR005913">
    <property type="entry name" value="dTDP_dehydrorham_reduct"/>
</dbReference>
<dbReference type="eggNOG" id="COG1091">
    <property type="taxonomic scope" value="Bacteria"/>
</dbReference>
<evidence type="ECO:0000313" key="5">
    <source>
        <dbReference type="Proteomes" id="UP000183918"/>
    </source>
</evidence>
<dbReference type="InterPro" id="IPR029903">
    <property type="entry name" value="RmlD-like-bd"/>
</dbReference>
<dbReference type="CDD" id="cd05254">
    <property type="entry name" value="dTDP_HR_like_SDR_e"/>
    <property type="match status" value="1"/>
</dbReference>
<dbReference type="NCBIfam" id="TIGR01214">
    <property type="entry name" value="rmlD"/>
    <property type="match status" value="1"/>
</dbReference>
<dbReference type="Gene3D" id="3.90.25.10">
    <property type="entry name" value="UDP-galactose 4-epimerase, domain 1"/>
    <property type="match status" value="1"/>
</dbReference>
<dbReference type="UniPathway" id="UPA00124"/>
<keyword evidence="5" id="KW-1185">Reference proteome</keyword>
<evidence type="ECO:0000256" key="1">
    <source>
        <dbReference type="ARBA" id="ARBA00010944"/>
    </source>
</evidence>
<comment type="function">
    <text evidence="2">Catalyzes the reduction of dTDP-6-deoxy-L-lyxo-4-hexulose to yield dTDP-L-rhamnose.</text>
</comment>
<accession>A0A1H3LG50</accession>
<dbReference type="AlphaFoldDB" id="A0A1H3LG50"/>
<dbReference type="Pfam" id="PF04321">
    <property type="entry name" value="RmlD_sub_bind"/>
    <property type="match status" value="1"/>
</dbReference>
<sequence>MSYCSKIWVVGASGRLGSALVERLKSNTKYIVLVSDEGVRVEDRDQVLSFADRNHPGIIINCAGLTDVNKCEEFPEEAYKVNALGARNLAIAARKLDAKMIQISTDDVFNGKDMTALCEFDTPEPVTMYGKSKLAGEKLVAELTDKHVIVRSSWVYGVKKDFVKEILDKAKNHEKILLPENEFSSPTSADALAGFVEVLMNTSEYGIFHASCEGCCTRAEFAREILRQANIKDVTVETTSDSLKLRPNYTLLDNMMLRITNLYKMPEWKEALADYLAKGKENIDAK</sequence>
<protein>
    <recommendedName>
        <fullName evidence="2">dTDP-4-dehydrorhamnose reductase</fullName>
        <ecNumber evidence="2">1.1.1.133</ecNumber>
    </recommendedName>
</protein>
<dbReference type="EMBL" id="FNPG01000025">
    <property type="protein sequence ID" value="SDY62938.1"/>
    <property type="molecule type" value="Genomic_DNA"/>
</dbReference>
<comment type="pathway">
    <text evidence="2">Carbohydrate biosynthesis; dTDP-L-rhamnose biosynthesis.</text>
</comment>
<evidence type="ECO:0000313" key="4">
    <source>
        <dbReference type="EMBL" id="SDY62938.1"/>
    </source>
</evidence>
<dbReference type="PANTHER" id="PTHR10491">
    <property type="entry name" value="DTDP-4-DEHYDRORHAMNOSE REDUCTASE"/>
    <property type="match status" value="1"/>
</dbReference>
<dbReference type="SUPFAM" id="SSF51735">
    <property type="entry name" value="NAD(P)-binding Rossmann-fold domains"/>
    <property type="match status" value="1"/>
</dbReference>
<dbReference type="EC" id="1.1.1.133" evidence="2"/>
<dbReference type="PANTHER" id="PTHR10491:SF4">
    <property type="entry name" value="METHIONINE ADENOSYLTRANSFERASE 2 SUBUNIT BETA"/>
    <property type="match status" value="1"/>
</dbReference>
<evidence type="ECO:0000259" key="3">
    <source>
        <dbReference type="Pfam" id="PF04321"/>
    </source>
</evidence>
<dbReference type="STRING" id="1122142.SAMN02910414_01990"/>
<dbReference type="GO" id="GO:0005829">
    <property type="term" value="C:cytosol"/>
    <property type="evidence" value="ECO:0007669"/>
    <property type="project" value="TreeGrafter"/>
</dbReference>
<gene>
    <name evidence="4" type="ORF">SAMN02910414_01990</name>
</gene>
<reference evidence="4 5" key="1">
    <citation type="submission" date="2016-10" db="EMBL/GenBank/DDBJ databases">
        <authorList>
            <person name="de Groot N.N."/>
        </authorList>
    </citation>
    <scope>NUCLEOTIDE SEQUENCE [LARGE SCALE GENOMIC DNA]</scope>
    <source>
        <strain evidence="4 5">DSM 14045</strain>
    </source>
</reference>
<feature type="domain" description="RmlD-like substrate binding" evidence="3">
    <location>
        <begin position="6"/>
        <end position="278"/>
    </location>
</feature>
<dbReference type="OrthoDB" id="9803892at2"/>
<dbReference type="InterPro" id="IPR036291">
    <property type="entry name" value="NAD(P)-bd_dom_sf"/>
</dbReference>
<comment type="similarity">
    <text evidence="1 2">Belongs to the dTDP-4-dehydrorhamnose reductase family.</text>
</comment>